<dbReference type="GO" id="GO:0016491">
    <property type="term" value="F:oxidoreductase activity"/>
    <property type="evidence" value="ECO:0007669"/>
    <property type="project" value="TreeGrafter"/>
</dbReference>
<gene>
    <name evidence="3" type="ORF">EV138_5770</name>
</gene>
<proteinExistence type="predicted"/>
<dbReference type="PANTHER" id="PTHR11709">
    <property type="entry name" value="MULTI-COPPER OXIDASE"/>
    <property type="match status" value="1"/>
</dbReference>
<feature type="signal peptide" evidence="1">
    <location>
        <begin position="1"/>
        <end position="27"/>
    </location>
</feature>
<dbReference type="InterPro" id="IPR011707">
    <property type="entry name" value="Cu-oxidase-like_N"/>
</dbReference>
<dbReference type="AlphaFoldDB" id="A0A4R7SXV2"/>
<evidence type="ECO:0000259" key="2">
    <source>
        <dbReference type="Pfam" id="PF07732"/>
    </source>
</evidence>
<reference evidence="3 4" key="1">
    <citation type="submission" date="2019-03" db="EMBL/GenBank/DDBJ databases">
        <title>Genomic Encyclopedia of Type Strains, Phase III (KMG-III): the genomes of soil and plant-associated and newly described type strains.</title>
        <authorList>
            <person name="Whitman W."/>
        </authorList>
    </citation>
    <scope>NUCLEOTIDE SEQUENCE [LARGE SCALE GENOMIC DNA]</scope>
    <source>
        <strain evidence="3 4">VKM Ac-2575</strain>
    </source>
</reference>
<protein>
    <submittedName>
        <fullName evidence="3">Multicopper oxidase</fullName>
    </submittedName>
</protein>
<evidence type="ECO:0000313" key="4">
    <source>
        <dbReference type="Proteomes" id="UP000295151"/>
    </source>
</evidence>
<accession>A0A4R7SXV2</accession>
<name>A0A4R7SXV2_9ACTN</name>
<dbReference type="Proteomes" id="UP000295151">
    <property type="component" value="Unassembled WGS sequence"/>
</dbReference>
<dbReference type="Gene3D" id="2.60.40.420">
    <property type="entry name" value="Cupredoxins - blue copper proteins"/>
    <property type="match status" value="1"/>
</dbReference>
<dbReference type="SUPFAM" id="SSF49503">
    <property type="entry name" value="Cupredoxins"/>
    <property type="match status" value="2"/>
</dbReference>
<evidence type="ECO:0000256" key="1">
    <source>
        <dbReference type="SAM" id="SignalP"/>
    </source>
</evidence>
<dbReference type="GO" id="GO:0005507">
    <property type="term" value="F:copper ion binding"/>
    <property type="evidence" value="ECO:0007669"/>
    <property type="project" value="InterPro"/>
</dbReference>
<feature type="domain" description="Plastocyanin-like" evidence="2">
    <location>
        <begin position="98"/>
        <end position="188"/>
    </location>
</feature>
<keyword evidence="4" id="KW-1185">Reference proteome</keyword>
<feature type="chain" id="PRO_5020781646" evidence="1">
    <location>
        <begin position="28"/>
        <end position="1016"/>
    </location>
</feature>
<sequence length="1016" mass="103055">MTMPKRFRGTATVVAVAALTWAMTGPAAGTTQVQQAARPQLRPAAASVAVGKLTPSGCAFAAGTAACDLYAMAGTTTVLGNPVPIWGFSPTGAAGTAKAPGPVLVVHQGDQVSVTLHNQLAGQNVSLAFPGQPLPSGGEDTTGIGSGDRTYTFTAGRAGTFLYEAGHTANGARQVAMGLAGAFIVLPSDGTAYGSQPAGFPATAYDDDAVLVLSEIDPAFNANPNAFDLRDFAPKYRLINGKPFPATDPVATDQGHKVLVRYVNVGAQTHPMNVLGGEQVEIAQGGHPAHYATTVAAESIDPGQTLDALVTMPTGPEAKLAVYDSSRHLNNNGQHTADPLQSAFGGMLTFLDTSAPPPSTDGVGPVSTHLKVTPNPSDGKADVTVTADVSDATTGGSTVTQAEFVIDDAVATGVGFGTPMSLPGSGVSITGASGTITTAVLDALDAGRHTVFVRALDAAGNWGVVGSVILNLPKTGPQTTNGSIADVPSNGGTTVSVSATGDDTDAGGVITNAEYFLDTVTADGSGTPMTLNRSATVVSEDADLAPAVLAGLPEGLHHVFVHSKDSLGLWGPPLDIELPIDLTGPAVDAAGVGPNPTNAVLADKSHPGNLLISAQITDKDAGGAAQSLLTDAEAFLDPAPNPAGGTGLQLLPVDGKLDSNGEAFYGLIPLTQVKALADGTHHVYVRGQDAAGNWGPLFAVNLVVDKTAPVLGALTATPNPTNGADTLTLSAPVTDASLIAKAEYWLGTTDPGVGKGTSVPVSVVAGKVQVTIPLATVPPGNQVFNLRVQDLAGNWSKPVATTVSVQRPNRIFSDTFESGGFGFWSSSTGGVANTTTAALPTAIEPGSVRGLQVTLPGNGYLTDTTPTAETTYHARFVFNRNTLTSGTNANTALALLQGRTAASGQVYALEYRFNAGSAQVRTVFDRSGAGALTGAWVTLTAGTHTLQVDWVSGPATGTNAGSLRLLVDGVSRSLQTGNTSTLRIETAWLGVSAGLSSSSTGRAYFDSFASTRFTMP</sequence>
<dbReference type="EMBL" id="SOCE01000002">
    <property type="protein sequence ID" value="TDU83307.1"/>
    <property type="molecule type" value="Genomic_DNA"/>
</dbReference>
<organism evidence="3 4">
    <name type="scientific">Kribbella voronezhensis</name>
    <dbReference type="NCBI Taxonomy" id="2512212"/>
    <lineage>
        <taxon>Bacteria</taxon>
        <taxon>Bacillati</taxon>
        <taxon>Actinomycetota</taxon>
        <taxon>Actinomycetes</taxon>
        <taxon>Propionibacteriales</taxon>
        <taxon>Kribbellaceae</taxon>
        <taxon>Kribbella</taxon>
    </lineage>
</organism>
<keyword evidence="1" id="KW-0732">Signal</keyword>
<dbReference type="RefSeq" id="WP_166678779.1">
    <property type="nucleotide sequence ID" value="NZ_SOCE01000002.1"/>
</dbReference>
<evidence type="ECO:0000313" key="3">
    <source>
        <dbReference type="EMBL" id="TDU83307.1"/>
    </source>
</evidence>
<dbReference type="InterPro" id="IPR045087">
    <property type="entry name" value="Cu-oxidase_fam"/>
</dbReference>
<comment type="caution">
    <text evidence="3">The sequence shown here is derived from an EMBL/GenBank/DDBJ whole genome shotgun (WGS) entry which is preliminary data.</text>
</comment>
<dbReference type="Pfam" id="PF07732">
    <property type="entry name" value="Cu-oxidase_3"/>
    <property type="match status" value="1"/>
</dbReference>
<dbReference type="InterPro" id="IPR008972">
    <property type="entry name" value="Cupredoxin"/>
</dbReference>